<gene>
    <name evidence="5" type="ORF">FO013_03300</name>
</gene>
<dbReference type="InterPro" id="IPR000524">
    <property type="entry name" value="Tscrpt_reg_HTH_GntR"/>
</dbReference>
<name>A0A556CMC4_BREAU</name>
<dbReference type="PANTHER" id="PTHR43537:SF5">
    <property type="entry name" value="UXU OPERON TRANSCRIPTIONAL REGULATOR"/>
    <property type="match status" value="1"/>
</dbReference>
<dbReference type="OrthoDB" id="4164516at2"/>
<evidence type="ECO:0000313" key="5">
    <source>
        <dbReference type="EMBL" id="TSI18593.1"/>
    </source>
</evidence>
<dbReference type="AlphaFoldDB" id="A0A556CMC4"/>
<evidence type="ECO:0000256" key="3">
    <source>
        <dbReference type="ARBA" id="ARBA00023163"/>
    </source>
</evidence>
<dbReference type="GO" id="GO:0003700">
    <property type="term" value="F:DNA-binding transcription factor activity"/>
    <property type="evidence" value="ECO:0007669"/>
    <property type="project" value="InterPro"/>
</dbReference>
<dbReference type="PANTHER" id="PTHR43537">
    <property type="entry name" value="TRANSCRIPTIONAL REGULATOR, GNTR FAMILY"/>
    <property type="match status" value="1"/>
</dbReference>
<dbReference type="SMART" id="SM00895">
    <property type="entry name" value="FCD"/>
    <property type="match status" value="1"/>
</dbReference>
<dbReference type="Gene3D" id="1.10.10.10">
    <property type="entry name" value="Winged helix-like DNA-binding domain superfamily/Winged helix DNA-binding domain"/>
    <property type="match status" value="1"/>
</dbReference>
<dbReference type="SUPFAM" id="SSF48008">
    <property type="entry name" value="GntR ligand-binding domain-like"/>
    <property type="match status" value="1"/>
</dbReference>
<evidence type="ECO:0000313" key="6">
    <source>
        <dbReference type="Proteomes" id="UP000316406"/>
    </source>
</evidence>
<dbReference type="CDD" id="cd07377">
    <property type="entry name" value="WHTH_GntR"/>
    <property type="match status" value="1"/>
</dbReference>
<dbReference type="Proteomes" id="UP000316406">
    <property type="component" value="Unassembled WGS sequence"/>
</dbReference>
<dbReference type="SUPFAM" id="SSF46785">
    <property type="entry name" value="Winged helix' DNA-binding domain"/>
    <property type="match status" value="1"/>
</dbReference>
<dbReference type="PRINTS" id="PR00035">
    <property type="entry name" value="HTHGNTR"/>
</dbReference>
<dbReference type="PROSITE" id="PS50949">
    <property type="entry name" value="HTH_GNTR"/>
    <property type="match status" value="1"/>
</dbReference>
<dbReference type="EMBL" id="VLTK01000002">
    <property type="protein sequence ID" value="TSI18593.1"/>
    <property type="molecule type" value="Genomic_DNA"/>
</dbReference>
<comment type="caution">
    <text evidence="5">The sequence shown here is derived from an EMBL/GenBank/DDBJ whole genome shotgun (WGS) entry which is preliminary data.</text>
</comment>
<dbReference type="Gene3D" id="1.20.120.530">
    <property type="entry name" value="GntR ligand-binding domain-like"/>
    <property type="match status" value="1"/>
</dbReference>
<dbReference type="Pfam" id="PF07729">
    <property type="entry name" value="FCD"/>
    <property type="match status" value="1"/>
</dbReference>
<dbReference type="Pfam" id="PF00392">
    <property type="entry name" value="GntR"/>
    <property type="match status" value="1"/>
</dbReference>
<keyword evidence="6" id="KW-1185">Reference proteome</keyword>
<keyword evidence="3" id="KW-0804">Transcription</keyword>
<proteinExistence type="predicted"/>
<dbReference type="InterPro" id="IPR036390">
    <property type="entry name" value="WH_DNA-bd_sf"/>
</dbReference>
<dbReference type="InterPro" id="IPR008920">
    <property type="entry name" value="TF_FadR/GntR_C"/>
</dbReference>
<dbReference type="SMART" id="SM00345">
    <property type="entry name" value="HTH_GNTR"/>
    <property type="match status" value="1"/>
</dbReference>
<keyword evidence="2" id="KW-0238">DNA-binding</keyword>
<protein>
    <submittedName>
        <fullName evidence="5">FadR family transcriptional regulator</fullName>
    </submittedName>
</protein>
<organism evidence="5 6">
    <name type="scientific">Brevibacterium aurantiacum</name>
    <dbReference type="NCBI Taxonomy" id="273384"/>
    <lineage>
        <taxon>Bacteria</taxon>
        <taxon>Bacillati</taxon>
        <taxon>Actinomycetota</taxon>
        <taxon>Actinomycetes</taxon>
        <taxon>Micrococcales</taxon>
        <taxon>Brevibacteriaceae</taxon>
        <taxon>Brevibacterium</taxon>
    </lineage>
</organism>
<accession>A0A556CMC4</accession>
<reference evidence="5 6" key="1">
    <citation type="submission" date="2019-07" db="EMBL/GenBank/DDBJ databases">
        <title>Draft genome sequence of Brevibacterium aurantiacum XU54 isolated from Xinjiang China.</title>
        <authorList>
            <person name="Xu X."/>
        </authorList>
    </citation>
    <scope>NUCLEOTIDE SEQUENCE [LARGE SCALE GENOMIC DNA]</scope>
    <source>
        <strain evidence="5 6">XU54</strain>
    </source>
</reference>
<dbReference type="RefSeq" id="WP_143921146.1">
    <property type="nucleotide sequence ID" value="NZ_VLTK01000002.1"/>
</dbReference>
<evidence type="ECO:0000256" key="2">
    <source>
        <dbReference type="ARBA" id="ARBA00023125"/>
    </source>
</evidence>
<dbReference type="GO" id="GO:0003677">
    <property type="term" value="F:DNA binding"/>
    <property type="evidence" value="ECO:0007669"/>
    <property type="project" value="UniProtKB-KW"/>
</dbReference>
<keyword evidence="1" id="KW-0805">Transcription regulation</keyword>
<feature type="domain" description="HTH gntR-type" evidence="4">
    <location>
        <begin position="6"/>
        <end position="74"/>
    </location>
</feature>
<evidence type="ECO:0000256" key="1">
    <source>
        <dbReference type="ARBA" id="ARBA00023015"/>
    </source>
</evidence>
<dbReference type="InterPro" id="IPR011711">
    <property type="entry name" value="GntR_C"/>
</dbReference>
<sequence>MASIGHTGTSAVMQAVMKSIRVGELDQGEKLESERTLASRFGISRTTVREGLKELEVRGFVRRVQGSGTFVSFDRDNEHKKSMLGTGTETERQFREVMDLRQSLEPAIAFRAAKRSSAETDSLDEIIARAESLDPSHLEELAALDTEFHIAIAALTLNPLLVDLLTETHEVFGFTRRSEFQSASRIRTSLSGHRAIADAISRGDGPAARSCMEEHLYDVSQSIVF</sequence>
<dbReference type="InterPro" id="IPR036388">
    <property type="entry name" value="WH-like_DNA-bd_sf"/>
</dbReference>
<evidence type="ECO:0000259" key="4">
    <source>
        <dbReference type="PROSITE" id="PS50949"/>
    </source>
</evidence>